<keyword evidence="13" id="KW-0829">Tyrosine-protein kinase</keyword>
<keyword evidence="14 18" id="KW-0675">Receptor</keyword>
<dbReference type="PROSITE" id="PS00109">
    <property type="entry name" value="PROTEIN_KINASE_TYR"/>
    <property type="match status" value="1"/>
</dbReference>
<keyword evidence="3 18" id="KW-0597">Phosphoprotein</keyword>
<comment type="catalytic activity">
    <reaction evidence="16 18">
        <text>L-tyrosyl-[protein] + ATP = O-phospho-L-tyrosyl-[protein] + ADP + H(+)</text>
        <dbReference type="Rhea" id="RHEA:10596"/>
        <dbReference type="Rhea" id="RHEA-COMP:10136"/>
        <dbReference type="Rhea" id="RHEA-COMP:20101"/>
        <dbReference type="ChEBI" id="CHEBI:15378"/>
        <dbReference type="ChEBI" id="CHEBI:30616"/>
        <dbReference type="ChEBI" id="CHEBI:46858"/>
        <dbReference type="ChEBI" id="CHEBI:61978"/>
        <dbReference type="ChEBI" id="CHEBI:456216"/>
        <dbReference type="EC" id="2.7.10.1"/>
    </reaction>
</comment>
<dbReference type="GO" id="GO:0004714">
    <property type="term" value="F:transmembrane receptor protein tyrosine kinase activity"/>
    <property type="evidence" value="ECO:0007669"/>
    <property type="project" value="UniProtKB-EC"/>
</dbReference>
<dbReference type="Gene3D" id="1.10.510.10">
    <property type="entry name" value="Transferase(Phosphotransferase) domain 1"/>
    <property type="match status" value="1"/>
</dbReference>
<dbReference type="FunFam" id="2.120.10.30:FF:000044">
    <property type="entry name" value="Tyrosine-protein kinase receptor"/>
    <property type="match status" value="1"/>
</dbReference>
<accession>A0AA97MBS9</accession>
<dbReference type="InterPro" id="IPR000719">
    <property type="entry name" value="Prot_kinase_dom"/>
</dbReference>
<evidence type="ECO:0000256" key="8">
    <source>
        <dbReference type="ARBA" id="ARBA00022741"/>
    </source>
</evidence>
<dbReference type="InterPro" id="IPR050122">
    <property type="entry name" value="RTK"/>
</dbReference>
<keyword evidence="11 20" id="KW-1133">Transmembrane helix</keyword>
<keyword evidence="7" id="KW-0677">Repeat</keyword>
<dbReference type="PROSITE" id="PS50011">
    <property type="entry name" value="PROTEIN_KINASE_DOM"/>
    <property type="match status" value="1"/>
</dbReference>
<feature type="domain" description="Fibronectin type-III" evidence="22">
    <location>
        <begin position="207"/>
        <end position="295"/>
    </location>
</feature>
<evidence type="ECO:0000256" key="3">
    <source>
        <dbReference type="ARBA" id="ARBA00022553"/>
    </source>
</evidence>
<dbReference type="EC" id="2.7.10.1" evidence="18"/>
<dbReference type="InterPro" id="IPR017441">
    <property type="entry name" value="Protein_kinase_ATP_BS"/>
</dbReference>
<dbReference type="FunFam" id="2.60.40.10:FF:000984">
    <property type="entry name" value="Tyrosine-protein kinase receptor"/>
    <property type="match status" value="1"/>
</dbReference>
<proteinExistence type="inferred from homology"/>
<feature type="domain" description="Fibronectin type-III" evidence="22">
    <location>
        <begin position="1668"/>
        <end position="1764"/>
    </location>
</feature>
<name>A0AA97MBS9_9PASS</name>
<dbReference type="Gene3D" id="2.120.10.30">
    <property type="entry name" value="TolB, C-terminal domain"/>
    <property type="match status" value="3"/>
</dbReference>
<keyword evidence="5 18" id="KW-0812">Transmembrane</keyword>
<evidence type="ECO:0000256" key="20">
    <source>
        <dbReference type="SAM" id="Phobius"/>
    </source>
</evidence>
<dbReference type="PRINTS" id="PR00109">
    <property type="entry name" value="TYRKINASE"/>
</dbReference>
<dbReference type="GO" id="GO:0005886">
    <property type="term" value="C:plasma membrane"/>
    <property type="evidence" value="ECO:0007669"/>
    <property type="project" value="UniProtKB-SubCell"/>
</dbReference>
<dbReference type="FunFam" id="2.60.40.10:FF:000882">
    <property type="entry name" value="Tyrosine-protein kinase receptor"/>
    <property type="match status" value="1"/>
</dbReference>
<evidence type="ECO:0000256" key="5">
    <source>
        <dbReference type="ARBA" id="ARBA00022692"/>
    </source>
</evidence>
<protein>
    <recommendedName>
        <fullName evidence="18">Tyrosine-protein kinase receptor</fullName>
        <ecNumber evidence="18">2.7.10.1</ecNumber>
    </recommendedName>
</protein>
<evidence type="ECO:0000256" key="11">
    <source>
        <dbReference type="ARBA" id="ARBA00022989"/>
    </source>
</evidence>
<dbReference type="GO" id="GO:0005524">
    <property type="term" value="F:ATP binding"/>
    <property type="evidence" value="ECO:0007669"/>
    <property type="project" value="UniProtKB-UniRule"/>
</dbReference>
<feature type="transmembrane region" description="Helical" evidence="20">
    <location>
        <begin position="1866"/>
        <end position="1893"/>
    </location>
</feature>
<sequence>MRTTCLWVFPLKRLVAFYCLWISAVYCTFSRNCQNLCTSNLEGELGITNLCNVSDITGACTQGCQFWNATVQTNCPLKCVILYPPQTVSCKFGCSRAEDAYGVEALNYLNKPSAPFASAIGNHSVTLGWKAANISGVKYIIQWKFSQLPGDWRYTEVVSETSYTVKDLQAFTEYVFQVVWIITSQLQLHSPPSPSYRTHAFGAPATAPVIKDIQSSSPNTVEVSWSPPLFPNGLIIGYNLLLTSENHELLRASRGHSFQFYSTFPNTTYRFSIVAVNEVGAGPPAEANITTPASKVEEKAAWLFLSRKESLRKRYTGHFLEAAQCLPNGIIHHSITGISVNIYQQVVYFSEGNSIWVKRVANMSDVSDLMLFYAGWGNITSISVDWLYQRIYFVMNGKVHVCHLENCTVAEHITPFYVTSPKKIIADPYNGYIFCLLEDGIYRANLPLFPGTASTASPVVRSSGLRAFMINFQSKRLIFFNKTEQAFVSSFLDGSEFHTLRSHVPFNDMESFVYEGNIFTVTDGSAVFHEEVSPEGSSSFNEYIVDCNLVYPEYFGIGNLVFYGASTQPFPLPTAPRLVTALFGLDRAVISWRPPEPTIGTSLSAWQNWTYDVKVSPQHPFEKERVVTNISNTKLTVKGLASFTAYEVSVRAVSPAGAGPWSESFRGTTLEEAEEEPYMLAVGPEGLWKQRLDNYGPGELLYPHIRNISDLDWYNNTLYWINSMGEVQTWSLNKRKGTTENMYVSDIRNARMLAFDWLGQCLYWAGKANTIYRKSLRRGHTDVVAHVVYPMRDLVVDSVNGYLYWATMYSVESTRLNGEEYLVLQEQLQFSGKQVVGVTLDFTYGFLYWLVQDSLCLNLYRTSLCKEGCGNAIVTEFAAWSTSEISQGALEYYSGRLFWINRLQFITAQEVNQSLSIPFSQPAKFTAFTLVHTSLKPLPGNFSFTPKVIPDSVPESSFRIKGNSSSFHITWSPSTKVEWGTVFYCVGSKALQSLESERCLHPHNLTVPSYRVDGLEPFELFDFTVTPYTYWGKAPMTSVSLRAPEGVPSAPTNPRIYVLRNNLHESDGKVLVEFRWDRPERDNGILKQFRVYYQLLNQTADTFTEWIASNIKPTLMRFSLKDVLPNLTVRFQVQAFTSVGPGPLSGVAERNSSDLFPVPTLIAISANKLLLTDIDSSHTIWELSAKTNVKDICYTANDGKAYHIVEDSLFILDIQNASMFQFFKDAYLHNVTAITVDWIARHLFVALKTPQNETQIFVIDLELKKKSLKALNMQLNRSNSTVSSLLSYPFLSRLYWMEELGYGSHLFYYDVLNNTVHHILGHVLVEERMGNYCTCDVAETELGRSMSIDLSDPRNPQLLFIRGRDEIWASDVDGCHCWRITKIPTFQGNKISSLTSDKKFIYWSTETKEYAEIWLANKENTRHFLYKRANRELKILAYNSAAQLYPDKRCLILLPGTEKPTILATTNTSITLSLPSVTPQQLCPGISQPTPTYLVFSRQMTNNCRNSRYCLSVPQQKTWEFQGPIAVLDNLQPFSSYAIQVAVKNYYSDEEVVPMGEATVGTTLYGVPKAVDTIKTLVLSDTTINISWSEPLKPNGPLESIRYQISVNLLPPVPATPLRKSEFSNGKLAWSVSGLQPGTNNSFKVLAFHPDENWFSESVPVIARTFETPPAPTNIVPRNTSFQLEWRAPPHVNETSFWFELRKWPTKSDWFSPVNTVCIGNLVYTCNLTGTLPWTNYFVRVTIVYVTGVKSTSSSTSFKTTAGVPSKPGVPKRAEDTKNSLQWEKADDNGSNLTYYILESRKQSGNTSKVKSMWEVVYHGSCGSICTWKAKNLKGTFQFRAAAANVLGLGEYSDISMDIILSEDNMISMGTLTAIASVIGVVLSLAVVMLFSFGWQQRLKSGKQALPGQIVFIKEDKELAQLRGMAETVGLANACYAVCTLPSQAEIESLPAFPRDKLSLHKLLGSGAFGEVYEGTAVDILADRSGESKVAVKTLKKGATDHEKSEFLKEAHLMSKFDHPHILKLLGVCLLNEPQYLILELMEGGDLLSYLRGARKQKLQSPLLTVTDLLDICLDVCKGCVYLEKMHFIHRDLAARNCLVSEKEYESSSRVVKIGDFGLARDVYKNDYYRKRGEGLLPVRWMAPESLIDGVFTNCSDVWAFGVLVWETFTLGQQPYPGFSNTEVLHHVRSGGRLESPNNCPHDLCDLMTRCWSQEPHNRPAFSYIHDKLQAIRHSPPSFIHYLEDKELSTGVINQAFEADNDIPCADSDSVLSATLMETRNQEGLNYLVLVKEGNQDQGSINSAELS</sequence>
<feature type="domain" description="Fibronectin type-III" evidence="22">
    <location>
        <begin position="111"/>
        <end position="204"/>
    </location>
</feature>
<dbReference type="SMART" id="SM00135">
    <property type="entry name" value="LY"/>
    <property type="match status" value="4"/>
</dbReference>
<feature type="domain" description="Fibronectin type-III" evidence="22">
    <location>
        <begin position="953"/>
        <end position="1046"/>
    </location>
</feature>
<dbReference type="PROSITE" id="PS00239">
    <property type="entry name" value="RECEPTOR_TYR_KIN_II"/>
    <property type="match status" value="1"/>
</dbReference>
<dbReference type="PROSITE" id="PS00107">
    <property type="entry name" value="PROTEIN_KINASE_ATP"/>
    <property type="match status" value="1"/>
</dbReference>
<evidence type="ECO:0000256" key="6">
    <source>
        <dbReference type="ARBA" id="ARBA00022729"/>
    </source>
</evidence>
<evidence type="ECO:0000256" key="16">
    <source>
        <dbReference type="ARBA" id="ARBA00051243"/>
    </source>
</evidence>
<evidence type="ECO:0000259" key="22">
    <source>
        <dbReference type="PROSITE" id="PS50853"/>
    </source>
</evidence>
<keyword evidence="4" id="KW-0808">Transferase</keyword>
<dbReference type="PROSITE" id="PS50853">
    <property type="entry name" value="FN3"/>
    <property type="match status" value="7"/>
</dbReference>
<feature type="non-terminal residue" evidence="23">
    <location>
        <position position="1"/>
    </location>
</feature>
<dbReference type="FunFam" id="1.10.510.10:FF:000341">
    <property type="entry name" value="Tyrosine-protein kinase receptor"/>
    <property type="match status" value="1"/>
</dbReference>
<keyword evidence="15" id="KW-0325">Glycoprotein</keyword>
<dbReference type="PANTHER" id="PTHR24416:SF527">
    <property type="entry name" value="PROTO-ONCOGENE TYROSINE-PROTEIN KINASE ROS"/>
    <property type="match status" value="1"/>
</dbReference>
<evidence type="ECO:0000313" key="24">
    <source>
        <dbReference type="Proteomes" id="UP000521578"/>
    </source>
</evidence>
<dbReference type="Pfam" id="PF00041">
    <property type="entry name" value="fn3"/>
    <property type="match status" value="3"/>
</dbReference>
<dbReference type="InterPro" id="IPR013783">
    <property type="entry name" value="Ig-like_fold"/>
</dbReference>
<keyword evidence="2" id="KW-1003">Cell membrane</keyword>
<dbReference type="InterPro" id="IPR002011">
    <property type="entry name" value="Tyr_kinase_rcpt_2_CS"/>
</dbReference>
<comment type="similarity">
    <text evidence="18">Belongs to the protein kinase superfamily. Tyr protein kinase family. Insulin receptor subfamily.</text>
</comment>
<feature type="non-terminal residue" evidence="23">
    <location>
        <position position="2307"/>
    </location>
</feature>
<evidence type="ECO:0000256" key="1">
    <source>
        <dbReference type="ARBA" id="ARBA00004251"/>
    </source>
</evidence>
<keyword evidence="10 17" id="KW-0067">ATP-binding</keyword>
<dbReference type="EMBL" id="VWPS01000036">
    <property type="protein sequence ID" value="NXE88803.1"/>
    <property type="molecule type" value="Genomic_DNA"/>
</dbReference>
<feature type="region of interest" description="Disordered" evidence="19">
    <location>
        <begin position="1757"/>
        <end position="1779"/>
    </location>
</feature>
<dbReference type="Gene3D" id="2.60.40.10">
    <property type="entry name" value="Immunoglobulins"/>
    <property type="match status" value="7"/>
</dbReference>
<dbReference type="GO" id="GO:0032006">
    <property type="term" value="P:regulation of TOR signaling"/>
    <property type="evidence" value="ECO:0007669"/>
    <property type="project" value="TreeGrafter"/>
</dbReference>
<keyword evidence="12 20" id="KW-0472">Membrane</keyword>
<feature type="domain" description="Protein kinase" evidence="21">
    <location>
        <begin position="1958"/>
        <end position="2229"/>
    </location>
</feature>
<dbReference type="InterPro" id="IPR036116">
    <property type="entry name" value="FN3_sf"/>
</dbReference>
<evidence type="ECO:0000256" key="2">
    <source>
        <dbReference type="ARBA" id="ARBA00022475"/>
    </source>
</evidence>
<comment type="subcellular location">
    <subcellularLocation>
        <location evidence="1">Cell membrane</location>
        <topology evidence="1">Single-pass type I membrane protein</topology>
    </subcellularLocation>
</comment>
<dbReference type="Pfam" id="PF07714">
    <property type="entry name" value="PK_Tyr_Ser-Thr"/>
    <property type="match status" value="1"/>
</dbReference>
<keyword evidence="6" id="KW-0732">Signal</keyword>
<dbReference type="InterPro" id="IPR011042">
    <property type="entry name" value="6-blade_b-propeller_TolB-like"/>
</dbReference>
<dbReference type="GO" id="GO:0043235">
    <property type="term" value="C:receptor complex"/>
    <property type="evidence" value="ECO:0007669"/>
    <property type="project" value="TreeGrafter"/>
</dbReference>
<dbReference type="SMART" id="SM00060">
    <property type="entry name" value="FN3"/>
    <property type="match status" value="9"/>
</dbReference>
<gene>
    <name evidence="23" type="primary">Ros1</name>
    <name evidence="23" type="ORF">MENNOV_R12447</name>
</gene>
<evidence type="ECO:0000256" key="12">
    <source>
        <dbReference type="ARBA" id="ARBA00023136"/>
    </source>
</evidence>
<dbReference type="SMART" id="SM00219">
    <property type="entry name" value="TyrKc"/>
    <property type="match status" value="1"/>
</dbReference>
<dbReference type="GO" id="GO:0007169">
    <property type="term" value="P:cell surface receptor protein tyrosine kinase signaling pathway"/>
    <property type="evidence" value="ECO:0007669"/>
    <property type="project" value="InterPro"/>
</dbReference>
<evidence type="ECO:0000256" key="19">
    <source>
        <dbReference type="SAM" id="MobiDB-lite"/>
    </source>
</evidence>
<evidence type="ECO:0000313" key="23">
    <source>
        <dbReference type="EMBL" id="NXE88803.1"/>
    </source>
</evidence>
<dbReference type="Gene3D" id="3.30.200.20">
    <property type="entry name" value="Phosphorylase Kinase, domain 1"/>
    <property type="match status" value="1"/>
</dbReference>
<dbReference type="InterPro" id="IPR008266">
    <property type="entry name" value="Tyr_kinase_AS"/>
</dbReference>
<evidence type="ECO:0000256" key="9">
    <source>
        <dbReference type="ARBA" id="ARBA00022777"/>
    </source>
</evidence>
<organism evidence="23">
    <name type="scientific">Menura novaehollandiae</name>
    <name type="common">superb lyrebird</name>
    <dbReference type="NCBI Taxonomy" id="47692"/>
    <lineage>
        <taxon>Eukaryota</taxon>
        <taxon>Metazoa</taxon>
        <taxon>Chordata</taxon>
        <taxon>Craniata</taxon>
        <taxon>Vertebrata</taxon>
        <taxon>Euteleostomi</taxon>
        <taxon>Archelosauria</taxon>
        <taxon>Archosauria</taxon>
        <taxon>Dinosauria</taxon>
        <taxon>Saurischia</taxon>
        <taxon>Theropoda</taxon>
        <taxon>Coelurosauria</taxon>
        <taxon>Aves</taxon>
        <taxon>Neognathae</taxon>
        <taxon>Neoaves</taxon>
        <taxon>Telluraves</taxon>
        <taxon>Australaves</taxon>
        <taxon>Passeriformes</taxon>
        <taxon>Menuridae</taxon>
        <taxon>Menura</taxon>
    </lineage>
</organism>
<dbReference type="InterPro" id="IPR011009">
    <property type="entry name" value="Kinase-like_dom_sf"/>
</dbReference>
<evidence type="ECO:0000256" key="15">
    <source>
        <dbReference type="ARBA" id="ARBA00023180"/>
    </source>
</evidence>
<feature type="domain" description="Fibronectin type-III" evidence="22">
    <location>
        <begin position="1050"/>
        <end position="1155"/>
    </location>
</feature>
<dbReference type="Proteomes" id="UP000521578">
    <property type="component" value="Unassembled WGS sequence"/>
</dbReference>
<feature type="domain" description="Fibronectin type-III" evidence="22">
    <location>
        <begin position="572"/>
        <end position="672"/>
    </location>
</feature>
<dbReference type="SUPFAM" id="SSF49265">
    <property type="entry name" value="Fibronectin type III"/>
    <property type="match status" value="5"/>
</dbReference>
<dbReference type="InterPro" id="IPR020635">
    <property type="entry name" value="Tyr_kinase_cat_dom"/>
</dbReference>
<evidence type="ECO:0000256" key="18">
    <source>
        <dbReference type="RuleBase" id="RU000312"/>
    </source>
</evidence>
<feature type="domain" description="Fibronectin type-III" evidence="22">
    <location>
        <begin position="1570"/>
        <end position="1666"/>
    </location>
</feature>
<dbReference type="InterPro" id="IPR000033">
    <property type="entry name" value="LDLR_classB_rpt"/>
</dbReference>
<dbReference type="InterPro" id="IPR001245">
    <property type="entry name" value="Ser-Thr/Tyr_kinase_cat_dom"/>
</dbReference>
<evidence type="ECO:0000256" key="17">
    <source>
        <dbReference type="PROSITE-ProRule" id="PRU10141"/>
    </source>
</evidence>
<evidence type="ECO:0000256" key="4">
    <source>
        <dbReference type="ARBA" id="ARBA00022679"/>
    </source>
</evidence>
<dbReference type="FunFam" id="2.120.10.30:FF:000038">
    <property type="entry name" value="Tyrosine-protein kinase receptor"/>
    <property type="match status" value="1"/>
</dbReference>
<feature type="binding site" evidence="17">
    <location>
        <position position="1993"/>
    </location>
    <ligand>
        <name>ATP</name>
        <dbReference type="ChEBI" id="CHEBI:30616"/>
    </ligand>
</feature>
<dbReference type="CDD" id="cd00063">
    <property type="entry name" value="FN3"/>
    <property type="match status" value="7"/>
</dbReference>
<dbReference type="PANTHER" id="PTHR24416">
    <property type="entry name" value="TYROSINE-PROTEIN KINASE RECEPTOR"/>
    <property type="match status" value="1"/>
</dbReference>
<dbReference type="SUPFAM" id="SSF63825">
    <property type="entry name" value="YWTD domain"/>
    <property type="match status" value="3"/>
</dbReference>
<reference evidence="23" key="1">
    <citation type="submission" date="2022-12" db="EMBL/GenBank/DDBJ databases">
        <title>Bird 10,000 Genomes (B10K) Project - Family phase.</title>
        <authorList>
            <person name="Zhang G."/>
        </authorList>
    </citation>
    <scope>NUCLEOTIDE SEQUENCE</scope>
    <source>
        <strain evidence="23">B10K-CU-030-46</strain>
        <tissue evidence="23">Muscle</tissue>
    </source>
</reference>
<keyword evidence="8 17" id="KW-0547">Nucleotide-binding</keyword>
<dbReference type="CDD" id="cd05044">
    <property type="entry name" value="PTKc_c-ros"/>
    <property type="match status" value="1"/>
</dbReference>
<dbReference type="FunFam" id="3.30.200.20:FF:000301">
    <property type="entry name" value="Tyrosine-protein kinase receptor"/>
    <property type="match status" value="1"/>
</dbReference>
<dbReference type="FunFam" id="2.60.40.10:FF:001018">
    <property type="entry name" value="Tyrosine-protein kinase receptor"/>
    <property type="match status" value="1"/>
</dbReference>
<dbReference type="InterPro" id="IPR003961">
    <property type="entry name" value="FN3_dom"/>
</dbReference>
<comment type="caution">
    <text evidence="23">The sequence shown here is derived from an EMBL/GenBank/DDBJ whole genome shotgun (WGS) entry which is preliminary data.</text>
</comment>
<dbReference type="GO" id="GO:0019903">
    <property type="term" value="F:protein phosphatase binding"/>
    <property type="evidence" value="ECO:0007669"/>
    <property type="project" value="UniProtKB-ARBA"/>
</dbReference>
<evidence type="ECO:0000256" key="10">
    <source>
        <dbReference type="ARBA" id="ARBA00022840"/>
    </source>
</evidence>
<keyword evidence="9 23" id="KW-0418">Kinase</keyword>
<evidence type="ECO:0000256" key="7">
    <source>
        <dbReference type="ARBA" id="ARBA00022737"/>
    </source>
</evidence>
<dbReference type="SUPFAM" id="SSF56112">
    <property type="entry name" value="Protein kinase-like (PK-like)"/>
    <property type="match status" value="1"/>
</dbReference>
<keyword evidence="24" id="KW-1185">Reference proteome</keyword>
<evidence type="ECO:0000256" key="14">
    <source>
        <dbReference type="ARBA" id="ARBA00023170"/>
    </source>
</evidence>
<evidence type="ECO:0000256" key="13">
    <source>
        <dbReference type="ARBA" id="ARBA00023137"/>
    </source>
</evidence>
<dbReference type="FunFam" id="2.120.10.30:FF:000042">
    <property type="entry name" value="Tyrosine-protein kinase receptor"/>
    <property type="match status" value="1"/>
</dbReference>
<evidence type="ECO:0000259" key="21">
    <source>
        <dbReference type="PROSITE" id="PS50011"/>
    </source>
</evidence>